<sequence>MDELTLVERLRSEIPADLDVAAAERRWRDRALAAGAPADSPAGTAAPARRRRPRRPLLLSGVAAAACATVGATVVATHQPAEPPPPPAAVGALLDQVADRAGTDPVPRPDQFVYQDTIELRRVMNTRRWYKDRNQSWISVDGSRTGLVRLKNWIRLGPDEGVPPDGDSVLKPCGQVPPIDRPYLGDVPADPDALLRLLATDGDGTRAERQWEAVIDLIDRPAPPAVRAALFRAIARISGVRLASDSVDAVGRHGVAVTRTRDGVREELVFDPVTHRYLGTRNVVTRSSDQLGKRGSTLFASALVRTSIVDKVPKAAPGADVSTC</sequence>
<protein>
    <submittedName>
        <fullName evidence="2">CU044_5270 family protein</fullName>
    </submittedName>
</protein>
<organism evidence="2 3">
    <name type="scientific">Actinomadura nitritigenes</name>
    <dbReference type="NCBI Taxonomy" id="134602"/>
    <lineage>
        <taxon>Bacteria</taxon>
        <taxon>Bacillati</taxon>
        <taxon>Actinomycetota</taxon>
        <taxon>Actinomycetes</taxon>
        <taxon>Streptosporangiales</taxon>
        <taxon>Thermomonosporaceae</taxon>
        <taxon>Actinomadura</taxon>
    </lineage>
</organism>
<gene>
    <name evidence="2" type="ORF">J4557_01910</name>
</gene>
<dbReference type="NCBIfam" id="NF038083">
    <property type="entry name" value="CU044_5270_fam"/>
    <property type="match status" value="1"/>
</dbReference>
<dbReference type="RefSeq" id="WP_208264529.1">
    <property type="nucleotide sequence ID" value="NZ_BAAAGM010000057.1"/>
</dbReference>
<feature type="region of interest" description="Disordered" evidence="1">
    <location>
        <begin position="32"/>
        <end position="52"/>
    </location>
</feature>
<name>A0ABS3QQK7_9ACTN</name>
<evidence type="ECO:0000313" key="3">
    <source>
        <dbReference type="Proteomes" id="UP000666915"/>
    </source>
</evidence>
<dbReference type="InterPro" id="IPR047789">
    <property type="entry name" value="CU044_5270-like"/>
</dbReference>
<evidence type="ECO:0000256" key="1">
    <source>
        <dbReference type="SAM" id="MobiDB-lite"/>
    </source>
</evidence>
<evidence type="ECO:0000313" key="2">
    <source>
        <dbReference type="EMBL" id="MBO2436263.1"/>
    </source>
</evidence>
<accession>A0ABS3QQK7</accession>
<reference evidence="2 3" key="1">
    <citation type="submission" date="2021-03" db="EMBL/GenBank/DDBJ databases">
        <authorList>
            <person name="Kanchanasin P."/>
            <person name="Saeng-In P."/>
            <person name="Phongsopitanun W."/>
            <person name="Yuki M."/>
            <person name="Kudo T."/>
            <person name="Ohkuma M."/>
            <person name="Tanasupawat S."/>
        </authorList>
    </citation>
    <scope>NUCLEOTIDE SEQUENCE [LARGE SCALE GENOMIC DNA]</scope>
    <source>
        <strain evidence="2 3">L46</strain>
    </source>
</reference>
<dbReference type="EMBL" id="JAGEOK010000001">
    <property type="protein sequence ID" value="MBO2436263.1"/>
    <property type="molecule type" value="Genomic_DNA"/>
</dbReference>
<keyword evidence="3" id="KW-1185">Reference proteome</keyword>
<comment type="caution">
    <text evidence="2">The sequence shown here is derived from an EMBL/GenBank/DDBJ whole genome shotgun (WGS) entry which is preliminary data.</text>
</comment>
<dbReference type="Proteomes" id="UP000666915">
    <property type="component" value="Unassembled WGS sequence"/>
</dbReference>
<proteinExistence type="predicted"/>
<feature type="compositionally biased region" description="Low complexity" evidence="1">
    <location>
        <begin position="32"/>
        <end position="47"/>
    </location>
</feature>